<evidence type="ECO:0000259" key="2">
    <source>
        <dbReference type="Pfam" id="PF00561"/>
    </source>
</evidence>
<dbReference type="InterPro" id="IPR000073">
    <property type="entry name" value="AB_hydrolase_1"/>
</dbReference>
<dbReference type="PANTHER" id="PTHR43329">
    <property type="entry name" value="EPOXIDE HYDROLASE"/>
    <property type="match status" value="1"/>
</dbReference>
<dbReference type="InterPro" id="IPR000639">
    <property type="entry name" value="Epox_hydrolase-like"/>
</dbReference>
<dbReference type="Gene3D" id="3.40.50.1820">
    <property type="entry name" value="alpha/beta hydrolase"/>
    <property type="match status" value="1"/>
</dbReference>
<dbReference type="Proteomes" id="UP001595665">
    <property type="component" value="Unassembled WGS sequence"/>
</dbReference>
<keyword evidence="4" id="KW-1185">Reference proteome</keyword>
<evidence type="ECO:0000256" key="1">
    <source>
        <dbReference type="ARBA" id="ARBA00022801"/>
    </source>
</evidence>
<protein>
    <submittedName>
        <fullName evidence="3">Alpha/beta fold hydrolase</fullName>
    </submittedName>
</protein>
<evidence type="ECO:0000313" key="4">
    <source>
        <dbReference type="Proteomes" id="UP001595665"/>
    </source>
</evidence>
<name>A0ABV7PQQ5_9BURK</name>
<feature type="domain" description="AB hydrolase-1" evidence="2">
    <location>
        <begin position="24"/>
        <end position="260"/>
    </location>
</feature>
<keyword evidence="1 3" id="KW-0378">Hydrolase</keyword>
<proteinExistence type="predicted"/>
<sequence length="284" mass="31681">MKESSATLSVNGLRMHVMSAGEGPPVLLLHGFPDTHVVWRKQVGPLVRAGYRVIAPDLRGYGQTDAPEAVAAYRTEHLVADMLALLDVMGIPKARVVGHDWGALIGWLLCMRAPQRVEQYVALSVGHPAAFARAGIMQRLRSSYMLWFMTPLLPEKSLTAADFFAMRHFTSDRTQLSHWRRDLREPGRMTAALNYYRANVPHGFNLGGKTEPVRVPVMGIWSSRDVALTEEQMRDSSQYVAETFRYERIEGADHWLQLTAADQVNALLLDFFASLPRAAAAQPG</sequence>
<gene>
    <name evidence="3" type="ORF">ACFOPH_18450</name>
</gene>
<dbReference type="PRINTS" id="PR00111">
    <property type="entry name" value="ABHYDROLASE"/>
</dbReference>
<dbReference type="RefSeq" id="WP_312547444.1">
    <property type="nucleotide sequence ID" value="NZ_JBHRVV010000001.1"/>
</dbReference>
<dbReference type="PRINTS" id="PR00412">
    <property type="entry name" value="EPOXHYDRLASE"/>
</dbReference>
<dbReference type="Pfam" id="PF00561">
    <property type="entry name" value="Abhydrolase_1"/>
    <property type="match status" value="1"/>
</dbReference>
<reference evidence="4" key="1">
    <citation type="journal article" date="2019" name="Int. J. Syst. Evol. Microbiol.">
        <title>The Global Catalogue of Microorganisms (GCM) 10K type strain sequencing project: providing services to taxonomists for standard genome sequencing and annotation.</title>
        <authorList>
            <consortium name="The Broad Institute Genomics Platform"/>
            <consortium name="The Broad Institute Genome Sequencing Center for Infectious Disease"/>
            <person name="Wu L."/>
            <person name="Ma J."/>
        </authorList>
    </citation>
    <scope>NUCLEOTIDE SEQUENCE [LARGE SCALE GENOMIC DNA]</scope>
    <source>
        <strain evidence="4">CCM 7480</strain>
    </source>
</reference>
<dbReference type="InterPro" id="IPR029058">
    <property type="entry name" value="AB_hydrolase_fold"/>
</dbReference>
<dbReference type="SUPFAM" id="SSF53474">
    <property type="entry name" value="alpha/beta-Hydrolases"/>
    <property type="match status" value="1"/>
</dbReference>
<dbReference type="EMBL" id="JBHRVV010000001">
    <property type="protein sequence ID" value="MFC3460217.1"/>
    <property type="molecule type" value="Genomic_DNA"/>
</dbReference>
<organism evidence="3 4">
    <name type="scientific">Massilia haematophila</name>
    <dbReference type="NCBI Taxonomy" id="457923"/>
    <lineage>
        <taxon>Bacteria</taxon>
        <taxon>Pseudomonadati</taxon>
        <taxon>Pseudomonadota</taxon>
        <taxon>Betaproteobacteria</taxon>
        <taxon>Burkholderiales</taxon>
        <taxon>Oxalobacteraceae</taxon>
        <taxon>Telluria group</taxon>
        <taxon>Massilia</taxon>
    </lineage>
</organism>
<accession>A0ABV7PQQ5</accession>
<dbReference type="GO" id="GO:0016787">
    <property type="term" value="F:hydrolase activity"/>
    <property type="evidence" value="ECO:0007669"/>
    <property type="project" value="UniProtKB-KW"/>
</dbReference>
<comment type="caution">
    <text evidence="3">The sequence shown here is derived from an EMBL/GenBank/DDBJ whole genome shotgun (WGS) entry which is preliminary data.</text>
</comment>
<evidence type="ECO:0000313" key="3">
    <source>
        <dbReference type="EMBL" id="MFC3460217.1"/>
    </source>
</evidence>